<keyword evidence="6" id="KW-0479">Metal-binding</keyword>
<keyword evidence="8" id="KW-0752">Steroid biosynthesis</keyword>
<evidence type="ECO:0000256" key="6">
    <source>
        <dbReference type="ARBA" id="ARBA00022723"/>
    </source>
</evidence>
<gene>
    <name evidence="14" type="ORF">LLEC1_05860</name>
</gene>
<keyword evidence="11" id="KW-0413">Isomerase</keyword>
<dbReference type="GO" id="GO:0005737">
    <property type="term" value="C:cytoplasm"/>
    <property type="evidence" value="ECO:0007669"/>
    <property type="project" value="TreeGrafter"/>
</dbReference>
<dbReference type="GO" id="GO:0006694">
    <property type="term" value="P:steroid biosynthetic process"/>
    <property type="evidence" value="ECO:0007669"/>
    <property type="project" value="UniProtKB-KW"/>
</dbReference>
<evidence type="ECO:0000256" key="5">
    <source>
        <dbReference type="ARBA" id="ARBA00022516"/>
    </source>
</evidence>
<dbReference type="SUPFAM" id="SSF55811">
    <property type="entry name" value="Nudix"/>
    <property type="match status" value="1"/>
</dbReference>
<keyword evidence="9" id="KW-0443">Lipid metabolism</keyword>
<dbReference type="PROSITE" id="PS51462">
    <property type="entry name" value="NUDIX"/>
    <property type="match status" value="1"/>
</dbReference>
<evidence type="ECO:0000256" key="1">
    <source>
        <dbReference type="ARBA" id="ARBA00001946"/>
    </source>
</evidence>
<dbReference type="Proteomes" id="UP000243081">
    <property type="component" value="Unassembled WGS sequence"/>
</dbReference>
<feature type="domain" description="Nudix hydrolase" evidence="13">
    <location>
        <begin position="79"/>
        <end position="250"/>
    </location>
</feature>
<dbReference type="FunFam" id="3.90.79.10:FF:000012">
    <property type="entry name" value="Isopentenyl-diphosphate Delta-isomerase 1"/>
    <property type="match status" value="1"/>
</dbReference>
<reference evidence="14 15" key="1">
    <citation type="submission" date="2016-03" db="EMBL/GenBank/DDBJ databases">
        <title>Fine-scale spatial genetic structure of a fungal parasite of coffee scale insects.</title>
        <authorList>
            <person name="Jackson D."/>
            <person name="Zemenick K.A."/>
            <person name="Malloure B."/>
            <person name="Quandt C.A."/>
            <person name="James T.Y."/>
        </authorList>
    </citation>
    <scope>NUCLEOTIDE SEQUENCE [LARGE SCALE GENOMIC DNA]</scope>
    <source>
        <strain evidence="14 15">UM487</strain>
    </source>
</reference>
<dbReference type="EC" id="5.3.3.2" evidence="4"/>
<evidence type="ECO:0000256" key="8">
    <source>
        <dbReference type="ARBA" id="ARBA00022955"/>
    </source>
</evidence>
<dbReference type="UniPathway" id="UPA00059">
    <property type="reaction ID" value="UER00104"/>
</dbReference>
<name>A0A179IFL1_CORDF</name>
<dbReference type="GO" id="GO:0009240">
    <property type="term" value="P:isopentenyl diphosphate biosynthetic process"/>
    <property type="evidence" value="ECO:0007669"/>
    <property type="project" value="TreeGrafter"/>
</dbReference>
<keyword evidence="15" id="KW-1185">Reference proteome</keyword>
<comment type="pathway">
    <text evidence="2">Isoprenoid biosynthesis; dimethylallyl diphosphate biosynthesis; dimethylallyl diphosphate from isopentenyl diphosphate: step 1/1.</text>
</comment>
<comment type="caution">
    <text evidence="14">The sequence shown here is derived from an EMBL/GenBank/DDBJ whole genome shotgun (WGS) entry which is preliminary data.</text>
</comment>
<evidence type="ECO:0000256" key="10">
    <source>
        <dbReference type="ARBA" id="ARBA00023229"/>
    </source>
</evidence>
<dbReference type="PANTHER" id="PTHR10885">
    <property type="entry name" value="ISOPENTENYL-DIPHOSPHATE DELTA-ISOMERASE"/>
    <property type="match status" value="1"/>
</dbReference>
<organism evidence="14 15">
    <name type="scientific">Cordyceps confragosa</name>
    <name type="common">Lecanicillium lecanii</name>
    <dbReference type="NCBI Taxonomy" id="2714763"/>
    <lineage>
        <taxon>Eukaryota</taxon>
        <taxon>Fungi</taxon>
        <taxon>Dikarya</taxon>
        <taxon>Ascomycota</taxon>
        <taxon>Pezizomycotina</taxon>
        <taxon>Sordariomycetes</taxon>
        <taxon>Hypocreomycetidae</taxon>
        <taxon>Hypocreales</taxon>
        <taxon>Cordycipitaceae</taxon>
        <taxon>Akanthomyces</taxon>
    </lineage>
</organism>
<keyword evidence="10" id="KW-0414">Isoprene biosynthesis</keyword>
<dbReference type="InterPro" id="IPR000086">
    <property type="entry name" value="NUDIX_hydrolase_dom"/>
</dbReference>
<evidence type="ECO:0000256" key="11">
    <source>
        <dbReference type="ARBA" id="ARBA00023235"/>
    </source>
</evidence>
<evidence type="ECO:0000259" key="13">
    <source>
        <dbReference type="PROSITE" id="PS51462"/>
    </source>
</evidence>
<keyword evidence="7" id="KW-0460">Magnesium</keyword>
<dbReference type="OMA" id="KAPFDNG"/>
<dbReference type="EMBL" id="LUKN01001756">
    <property type="protein sequence ID" value="OAR00294.1"/>
    <property type="molecule type" value="Genomic_DNA"/>
</dbReference>
<evidence type="ECO:0000256" key="9">
    <source>
        <dbReference type="ARBA" id="ARBA00023098"/>
    </source>
</evidence>
<dbReference type="Gene3D" id="3.90.79.10">
    <property type="entry name" value="Nucleoside Triphosphate Pyrophosphohydrolase"/>
    <property type="match status" value="1"/>
</dbReference>
<evidence type="ECO:0000313" key="15">
    <source>
        <dbReference type="Proteomes" id="UP000243081"/>
    </source>
</evidence>
<dbReference type="AlphaFoldDB" id="A0A179IFL1"/>
<evidence type="ECO:0000256" key="12">
    <source>
        <dbReference type="ARBA" id="ARBA00029294"/>
    </source>
</evidence>
<comment type="catalytic activity">
    <reaction evidence="12">
        <text>isopentenyl diphosphate = dimethylallyl diphosphate</text>
        <dbReference type="Rhea" id="RHEA:23284"/>
        <dbReference type="ChEBI" id="CHEBI:57623"/>
        <dbReference type="ChEBI" id="CHEBI:128769"/>
        <dbReference type="EC" id="5.3.3.2"/>
    </reaction>
    <physiologicalReaction direction="left-to-right" evidence="12">
        <dbReference type="Rhea" id="RHEA:23285"/>
    </physiologicalReaction>
</comment>
<sequence length="279" mass="32017">MSTTTTTTTTTTAAQPITADTILRLFPDIDTTSEALSGHDEEQIRLMDEVCIVLDENDMPIGQASKKLCHLMTNIDKGLLHRAFSVFLFNDQNELLLQQRAAEKITFPDMWTNTCCSHPLGIPGETGSNLPDAVMGVKRAAQRKLDHELGIKKEQVPLENFHFLTRIHYKAPSDGKWGEHESTYQSRACFLYPALHANQWRPVDYILFIKANVDLKPSPNEVQATQYVSPDRLKQLFEDPSLKFTPWFKLICNSFMFEWWSHLNSGLEKYMNEEKIHRM</sequence>
<protein>
    <recommendedName>
        <fullName evidence="4">isopentenyl-diphosphate Delta-isomerase</fullName>
        <ecNumber evidence="4">5.3.3.2</ecNumber>
    </recommendedName>
</protein>
<dbReference type="GO" id="GO:0050992">
    <property type="term" value="P:dimethylallyl diphosphate biosynthetic process"/>
    <property type="evidence" value="ECO:0007669"/>
    <property type="project" value="UniProtKB-UniPathway"/>
</dbReference>
<dbReference type="OrthoDB" id="510307at2759"/>
<dbReference type="NCBIfam" id="TIGR02150">
    <property type="entry name" value="IPP_isom_1"/>
    <property type="match status" value="1"/>
</dbReference>
<evidence type="ECO:0000313" key="14">
    <source>
        <dbReference type="EMBL" id="OAR00294.1"/>
    </source>
</evidence>
<comment type="cofactor">
    <cofactor evidence="1">
        <name>Mg(2+)</name>
        <dbReference type="ChEBI" id="CHEBI:18420"/>
    </cofactor>
</comment>
<evidence type="ECO:0000256" key="7">
    <source>
        <dbReference type="ARBA" id="ARBA00022842"/>
    </source>
</evidence>
<dbReference type="GO" id="GO:0004452">
    <property type="term" value="F:isopentenyl-diphosphate delta-isomerase activity"/>
    <property type="evidence" value="ECO:0007669"/>
    <property type="project" value="UniProtKB-EC"/>
</dbReference>
<dbReference type="Pfam" id="PF00293">
    <property type="entry name" value="NUDIX"/>
    <property type="match status" value="1"/>
</dbReference>
<keyword evidence="5" id="KW-0444">Lipid biosynthesis</keyword>
<dbReference type="CDD" id="cd02885">
    <property type="entry name" value="NUDIX_IPP_Isomerase"/>
    <property type="match status" value="1"/>
</dbReference>
<dbReference type="PIRSF" id="PIRSF018427">
    <property type="entry name" value="Isopntndiph_ism"/>
    <property type="match status" value="1"/>
</dbReference>
<evidence type="ECO:0000256" key="3">
    <source>
        <dbReference type="ARBA" id="ARBA00007579"/>
    </source>
</evidence>
<proteinExistence type="inferred from homology"/>
<comment type="similarity">
    <text evidence="3">Belongs to the IPP isomerase type 1 family.</text>
</comment>
<evidence type="ECO:0000256" key="2">
    <source>
        <dbReference type="ARBA" id="ARBA00004826"/>
    </source>
</evidence>
<dbReference type="InterPro" id="IPR015797">
    <property type="entry name" value="NUDIX_hydrolase-like_dom_sf"/>
</dbReference>
<accession>A0A179IFL1</accession>
<dbReference type="InterPro" id="IPR011876">
    <property type="entry name" value="IsopentenylPP_isomerase_typ1"/>
</dbReference>
<evidence type="ECO:0000256" key="4">
    <source>
        <dbReference type="ARBA" id="ARBA00012057"/>
    </source>
</evidence>
<dbReference type="PANTHER" id="PTHR10885:SF0">
    <property type="entry name" value="ISOPENTENYL-DIPHOSPHATE DELTA-ISOMERASE"/>
    <property type="match status" value="1"/>
</dbReference>
<dbReference type="GO" id="GO:0046872">
    <property type="term" value="F:metal ion binding"/>
    <property type="evidence" value="ECO:0007669"/>
    <property type="project" value="UniProtKB-KW"/>
</dbReference>